<reference evidence="6 7" key="1">
    <citation type="submission" date="2019-04" db="EMBL/GenBank/DDBJ databases">
        <title>Pedobacter sp. RP-3-22 sp. nov., isolated from Arctic soil.</title>
        <authorList>
            <person name="Dahal R.H."/>
            <person name="Kim D.-U."/>
        </authorList>
    </citation>
    <scope>NUCLEOTIDE SEQUENCE [LARGE SCALE GENOMIC DNA]</scope>
    <source>
        <strain evidence="6 7">RP-3-22</strain>
    </source>
</reference>
<dbReference type="CDD" id="cd03220">
    <property type="entry name" value="ABC_KpsT_Wzt"/>
    <property type="match status" value="1"/>
</dbReference>
<dbReference type="AlphaFoldDB" id="A0A4U1CRE9"/>
<dbReference type="GO" id="GO:0005524">
    <property type="term" value="F:ATP binding"/>
    <property type="evidence" value="ECO:0007669"/>
    <property type="project" value="UniProtKB-KW"/>
</dbReference>
<dbReference type="PROSITE" id="PS50893">
    <property type="entry name" value="ABC_TRANSPORTER_2"/>
    <property type="match status" value="1"/>
</dbReference>
<protein>
    <submittedName>
        <fullName evidence="6">ATP-binding cassette domain-containing protein</fullName>
    </submittedName>
</protein>
<gene>
    <name evidence="6" type="ORF">FA048_13620</name>
</gene>
<accession>A0A4U1CRE9</accession>
<evidence type="ECO:0000256" key="4">
    <source>
        <dbReference type="ARBA" id="ARBA00022840"/>
    </source>
</evidence>
<dbReference type="InterPro" id="IPR027417">
    <property type="entry name" value="P-loop_NTPase"/>
</dbReference>
<comment type="similarity">
    <text evidence="1">Belongs to the ABC transporter superfamily.</text>
</comment>
<dbReference type="PANTHER" id="PTHR46743">
    <property type="entry name" value="TEICHOIC ACIDS EXPORT ATP-BINDING PROTEIN TAGH"/>
    <property type="match status" value="1"/>
</dbReference>
<name>A0A4U1CRE9_9SPHI</name>
<keyword evidence="7" id="KW-1185">Reference proteome</keyword>
<keyword evidence="3" id="KW-0547">Nucleotide-binding</keyword>
<dbReference type="OrthoDB" id="9785229at2"/>
<dbReference type="SUPFAM" id="SSF52540">
    <property type="entry name" value="P-loop containing nucleoside triphosphate hydrolases"/>
    <property type="match status" value="1"/>
</dbReference>
<dbReference type="PANTHER" id="PTHR46743:SF2">
    <property type="entry name" value="TEICHOIC ACIDS EXPORT ATP-BINDING PROTEIN TAGH"/>
    <property type="match status" value="1"/>
</dbReference>
<comment type="caution">
    <text evidence="6">The sequence shown here is derived from an EMBL/GenBank/DDBJ whole genome shotgun (WGS) entry which is preliminary data.</text>
</comment>
<dbReference type="EMBL" id="SWBR01000003">
    <property type="protein sequence ID" value="TKC08191.1"/>
    <property type="molecule type" value="Genomic_DNA"/>
</dbReference>
<dbReference type="GO" id="GO:0140359">
    <property type="term" value="F:ABC-type transporter activity"/>
    <property type="evidence" value="ECO:0007669"/>
    <property type="project" value="InterPro"/>
</dbReference>
<dbReference type="InterPro" id="IPR003439">
    <property type="entry name" value="ABC_transporter-like_ATP-bd"/>
</dbReference>
<sequence>MSAAIKVENLSKAYQLGQIGTGTISRDIERWYAKLRGKEDPFLRIGEINDQNTKSESDIVWSLRDINFEIEQGDAVGIIGRNGAGKSTLLKILSRITSPTTGKISGKGRIASLLEVGTGFHPELSGRENIFLNGAILGMRKKEIVRKLDEIVDFAGIERYLDTPVKRYSSGMYVRLAFAVAAHLESEILIVDEVLAVGDAEFQKKCLGKMDEVSKGQGRTVLFVSHNMDAVMNLCKNGIVLNSGKSEFVGNIHDCIEYYQNSGLNSIDNWVTKKNLHRPHFTSIKYQISGTQPDLVLTISFKTSSASKNPAAFVVFGIKSSLGGTIMEAVPSLQPFIQFNGGETSYSCEIKLTGFIPGTYFIYAWLGASEAENYDWQDNILSFEVTLPPMAERTFPYSARTGFLVAQSKLI</sequence>
<dbReference type="RefSeq" id="WP_136841920.1">
    <property type="nucleotide sequence ID" value="NZ_SWBR01000003.1"/>
</dbReference>
<dbReference type="SMART" id="SM00382">
    <property type="entry name" value="AAA"/>
    <property type="match status" value="1"/>
</dbReference>
<dbReference type="GO" id="GO:0016020">
    <property type="term" value="C:membrane"/>
    <property type="evidence" value="ECO:0007669"/>
    <property type="project" value="InterPro"/>
</dbReference>
<dbReference type="InterPro" id="IPR050683">
    <property type="entry name" value="Bact_Polysacc_Export_ATP-bd"/>
</dbReference>
<keyword evidence="4 6" id="KW-0067">ATP-binding</keyword>
<evidence type="ECO:0000313" key="7">
    <source>
        <dbReference type="Proteomes" id="UP000309488"/>
    </source>
</evidence>
<evidence type="ECO:0000256" key="1">
    <source>
        <dbReference type="ARBA" id="ARBA00005417"/>
    </source>
</evidence>
<dbReference type="Proteomes" id="UP000309488">
    <property type="component" value="Unassembled WGS sequence"/>
</dbReference>
<evidence type="ECO:0000256" key="2">
    <source>
        <dbReference type="ARBA" id="ARBA00022448"/>
    </source>
</evidence>
<dbReference type="Gene3D" id="3.40.50.300">
    <property type="entry name" value="P-loop containing nucleotide triphosphate hydrolases"/>
    <property type="match status" value="1"/>
</dbReference>
<evidence type="ECO:0000259" key="5">
    <source>
        <dbReference type="PROSITE" id="PS50893"/>
    </source>
</evidence>
<proteinExistence type="inferred from homology"/>
<dbReference type="InterPro" id="IPR003593">
    <property type="entry name" value="AAA+_ATPase"/>
</dbReference>
<evidence type="ECO:0000256" key="3">
    <source>
        <dbReference type="ARBA" id="ARBA00022741"/>
    </source>
</evidence>
<feature type="domain" description="ABC transporter" evidence="5">
    <location>
        <begin position="43"/>
        <end position="268"/>
    </location>
</feature>
<organism evidence="6 7">
    <name type="scientific">Pedobacter polaris</name>
    <dbReference type="NCBI Taxonomy" id="2571273"/>
    <lineage>
        <taxon>Bacteria</taxon>
        <taxon>Pseudomonadati</taxon>
        <taxon>Bacteroidota</taxon>
        <taxon>Sphingobacteriia</taxon>
        <taxon>Sphingobacteriales</taxon>
        <taxon>Sphingobacteriaceae</taxon>
        <taxon>Pedobacter</taxon>
    </lineage>
</organism>
<dbReference type="Pfam" id="PF00005">
    <property type="entry name" value="ABC_tran"/>
    <property type="match status" value="1"/>
</dbReference>
<keyword evidence="2" id="KW-0813">Transport</keyword>
<dbReference type="InterPro" id="IPR015860">
    <property type="entry name" value="ABC_transpr_TagH-like"/>
</dbReference>
<evidence type="ECO:0000313" key="6">
    <source>
        <dbReference type="EMBL" id="TKC08191.1"/>
    </source>
</evidence>
<dbReference type="GO" id="GO:0016887">
    <property type="term" value="F:ATP hydrolysis activity"/>
    <property type="evidence" value="ECO:0007669"/>
    <property type="project" value="InterPro"/>
</dbReference>